<dbReference type="SMART" id="SM00110">
    <property type="entry name" value="C1Q"/>
    <property type="match status" value="1"/>
</dbReference>
<keyword evidence="2" id="KW-0479">Metal-binding</keyword>
<sequence length="765" mass="85825">MSLTIGANGAGFIATEPVSSELSTKDDTFLHNETKELTCPLKIFIDLLQELGATKEKLQATETRLKALETSQQELMSKHANSEAQIEKIKMEKQDRPKVAFSASLGSNGVFGPVNVDSTLVYKNVFMNVGNAYHKATGIFTAPVRGLYYFSFFYHCATTCDTWLHLYRNGKKEAIAGQHKTQHGTQANGQNGITLLLEKGDQRRTQLGEFHQLLQELRLNDDRFQRYFRLSRCQFDDLLSRVVGRISLQDTNYRRSIPPAERLSICLRYLATGDSFRTIASSFRVGVSTVCKIVPDVVTAIWDCLVEEFMAVPSTDEWRSIAEGFEERWNFPLCCGALDGKHVLIKAPPNTGSQFHNYKGTFSLVLLAVVDARYCFRVIDVGGYGRTSDGGTLANSAFGQALRGGTLHLPPDRHLPGADHRGPQPHVFVADEAFPLRKNLMRPFPGRTLPRERRVFNYRLSRARLVVENTFGILSSQWRMYHRLMEVQPDVVERCVKATCVLHNFMRRSAEAPAVRGAVQGTEDSLQSLGRVAANNSAREAIRVREFWECGNVQSLAPAWRIPIYSAYVFKSLNIGRCDAWFIEPQLDDRNAEPYMRDGRPTNGNNQAVNSDYEKSNYDKGHLYPVQHTNNHLSMLATSTLTNAAPQDLTFNRGQWSTHEKAVIDDLQSCDESYVVTGVVPDTNLRIPTNNPRVTVSKYYWRATCCKQGSTFIGKGYFGPDNNGKVQSLSITDLQQKLINDYHVTGIIIFPVLPPGHKRPSTGGC</sequence>
<dbReference type="SMART" id="SM00892">
    <property type="entry name" value="Endonuclease_NS"/>
    <property type="match status" value="1"/>
</dbReference>
<protein>
    <submittedName>
        <fullName evidence="5">ANTAGONIST OF LIKE HETEROCHROMATIN PROTEIN 1-like protein</fullName>
    </submittedName>
</protein>
<feature type="coiled-coil region" evidence="3">
    <location>
        <begin position="51"/>
        <end position="92"/>
    </location>
</feature>
<dbReference type="InterPro" id="IPR020821">
    <property type="entry name" value="ENPP1-3/EXOG-like_nuc-like"/>
</dbReference>
<evidence type="ECO:0000256" key="2">
    <source>
        <dbReference type="ARBA" id="ARBA00022723"/>
    </source>
</evidence>
<dbReference type="InterPro" id="IPR044925">
    <property type="entry name" value="His-Me_finger_sf"/>
</dbReference>
<keyword evidence="7" id="KW-1267">Proteomics identification</keyword>
<feature type="domain" description="C1q" evidence="4">
    <location>
        <begin position="94"/>
        <end position="235"/>
    </location>
</feature>
<evidence type="ECO:0000313" key="5">
    <source>
        <dbReference type="EMBL" id="RXN33328.1"/>
    </source>
</evidence>
<dbReference type="Proteomes" id="UP000290572">
    <property type="component" value="Unassembled WGS sequence"/>
</dbReference>
<evidence type="ECO:0000256" key="1">
    <source>
        <dbReference type="ARBA" id="ARBA00001968"/>
    </source>
</evidence>
<dbReference type="InterPro" id="IPR039015">
    <property type="entry name" value="ENDOD1"/>
</dbReference>
<dbReference type="GO" id="GO:0003676">
    <property type="term" value="F:nucleic acid binding"/>
    <property type="evidence" value="ECO:0007669"/>
    <property type="project" value="InterPro"/>
</dbReference>
<proteinExistence type="evidence at protein level"/>
<dbReference type="GO" id="GO:0046872">
    <property type="term" value="F:metal ion binding"/>
    <property type="evidence" value="ECO:0007669"/>
    <property type="project" value="UniProtKB-KW"/>
</dbReference>
<dbReference type="InterPro" id="IPR008983">
    <property type="entry name" value="Tumour_necrosis_fac-like_dom"/>
</dbReference>
<organism evidence="5 6">
    <name type="scientific">Labeo rohita</name>
    <name type="common">Indian major carp</name>
    <name type="synonym">Cyprinus rohita</name>
    <dbReference type="NCBI Taxonomy" id="84645"/>
    <lineage>
        <taxon>Eukaryota</taxon>
        <taxon>Metazoa</taxon>
        <taxon>Chordata</taxon>
        <taxon>Craniata</taxon>
        <taxon>Vertebrata</taxon>
        <taxon>Euteleostomi</taxon>
        <taxon>Actinopterygii</taxon>
        <taxon>Neopterygii</taxon>
        <taxon>Teleostei</taxon>
        <taxon>Ostariophysi</taxon>
        <taxon>Cypriniformes</taxon>
        <taxon>Cyprinidae</taxon>
        <taxon>Labeoninae</taxon>
        <taxon>Labeonini</taxon>
        <taxon>Labeo</taxon>
    </lineage>
</organism>
<dbReference type="SMART" id="SM00477">
    <property type="entry name" value="NUC"/>
    <property type="match status" value="1"/>
</dbReference>
<dbReference type="STRING" id="84645.A0A498NNH9"/>
<name>A0A498NNH9_LABRO</name>
<evidence type="ECO:0000313" key="6">
    <source>
        <dbReference type="Proteomes" id="UP000290572"/>
    </source>
</evidence>
<dbReference type="InterPro" id="IPR001604">
    <property type="entry name" value="Endo_G_ENPP1-like_dom"/>
</dbReference>
<keyword evidence="6" id="KW-1185">Reference proteome</keyword>
<dbReference type="Pfam" id="PF01223">
    <property type="entry name" value="Endonuclease_NS"/>
    <property type="match status" value="1"/>
</dbReference>
<evidence type="ECO:0000259" key="4">
    <source>
        <dbReference type="PROSITE" id="PS50871"/>
    </source>
</evidence>
<dbReference type="Pfam" id="PF00386">
    <property type="entry name" value="C1q"/>
    <property type="match status" value="1"/>
</dbReference>
<reference evidence="5 6" key="1">
    <citation type="submission" date="2018-03" db="EMBL/GenBank/DDBJ databases">
        <title>Draft genome sequence of Rohu Carp (Labeo rohita).</title>
        <authorList>
            <person name="Das P."/>
            <person name="Kushwaha B."/>
            <person name="Joshi C.G."/>
            <person name="Kumar D."/>
            <person name="Nagpure N.S."/>
            <person name="Sahoo L."/>
            <person name="Das S.P."/>
            <person name="Bit A."/>
            <person name="Patnaik S."/>
            <person name="Meher P.K."/>
            <person name="Jayasankar P."/>
            <person name="Koringa P.G."/>
            <person name="Patel N.V."/>
            <person name="Hinsu A.T."/>
            <person name="Kumar R."/>
            <person name="Pandey M."/>
            <person name="Agarwal S."/>
            <person name="Srivastava S."/>
            <person name="Singh M."/>
            <person name="Iquebal M.A."/>
            <person name="Jaiswal S."/>
            <person name="Angadi U.B."/>
            <person name="Kumar N."/>
            <person name="Raza M."/>
            <person name="Shah T.M."/>
            <person name="Rai A."/>
            <person name="Jena J.K."/>
        </authorList>
    </citation>
    <scope>NUCLEOTIDE SEQUENCE [LARGE SCALE GENOMIC DNA]</scope>
    <source>
        <strain evidence="5">DASCIFA01</strain>
        <tissue evidence="5">Testis</tissue>
    </source>
</reference>
<dbReference type="PANTHER" id="PTHR21472">
    <property type="entry name" value="ENDONUCLEASE DOMAIN-CONTAINING 1 PROTEIN ENDOD1"/>
    <property type="match status" value="1"/>
</dbReference>
<dbReference type="GO" id="GO:0016787">
    <property type="term" value="F:hydrolase activity"/>
    <property type="evidence" value="ECO:0007669"/>
    <property type="project" value="InterPro"/>
</dbReference>
<dbReference type="PRINTS" id="PR00007">
    <property type="entry name" value="COMPLEMNTC1Q"/>
</dbReference>
<dbReference type="SUPFAM" id="SSF49842">
    <property type="entry name" value="TNF-like"/>
    <property type="match status" value="1"/>
</dbReference>
<dbReference type="Pfam" id="PF13359">
    <property type="entry name" value="DDE_Tnp_4"/>
    <property type="match status" value="1"/>
</dbReference>
<dbReference type="Gene3D" id="3.40.570.10">
    <property type="entry name" value="Extracellular Endonuclease, subunit A"/>
    <property type="match status" value="1"/>
</dbReference>
<dbReference type="Gene3D" id="2.60.120.40">
    <property type="match status" value="1"/>
</dbReference>
<gene>
    <name evidence="5" type="ORF">ROHU_004325</name>
</gene>
<dbReference type="InterPro" id="IPR001073">
    <property type="entry name" value="C1q_dom"/>
</dbReference>
<evidence type="ECO:0007829" key="7">
    <source>
        <dbReference type="PeptideAtlas" id="A0A498NNH9"/>
    </source>
</evidence>
<keyword evidence="3" id="KW-0175">Coiled coil</keyword>
<comment type="cofactor">
    <cofactor evidence="1">
        <name>a divalent metal cation</name>
        <dbReference type="ChEBI" id="CHEBI:60240"/>
    </cofactor>
</comment>
<dbReference type="PROSITE" id="PS50871">
    <property type="entry name" value="C1Q"/>
    <property type="match status" value="1"/>
</dbReference>
<dbReference type="EMBL" id="QBIY01011272">
    <property type="protein sequence ID" value="RXN33328.1"/>
    <property type="molecule type" value="Genomic_DNA"/>
</dbReference>
<dbReference type="SUPFAM" id="SSF54060">
    <property type="entry name" value="His-Me finger endonucleases"/>
    <property type="match status" value="1"/>
</dbReference>
<dbReference type="PANTHER" id="PTHR21472:SF30">
    <property type="entry name" value="ENDONUCLEASE DOMAIN-CONTAINING 1 PROTEIN-RELATED"/>
    <property type="match status" value="1"/>
</dbReference>
<comment type="caution">
    <text evidence="5">The sequence shown here is derived from an EMBL/GenBank/DDBJ whole genome shotgun (WGS) entry which is preliminary data.</text>
</comment>
<dbReference type="InterPro" id="IPR027806">
    <property type="entry name" value="HARBI1_dom"/>
</dbReference>
<evidence type="ECO:0000256" key="3">
    <source>
        <dbReference type="SAM" id="Coils"/>
    </source>
</evidence>
<dbReference type="AlphaFoldDB" id="A0A498NNH9"/>
<accession>A0A498NNH9</accession>
<dbReference type="InterPro" id="IPR044929">
    <property type="entry name" value="DNA/RNA_non-sp_Endonuclease_sf"/>
</dbReference>